<dbReference type="RefSeq" id="WP_084623341.1">
    <property type="nucleotide sequence ID" value="NZ_BANB01000240.1"/>
</dbReference>
<evidence type="ECO:0000313" key="11">
    <source>
        <dbReference type="Proteomes" id="UP000032680"/>
    </source>
</evidence>
<dbReference type="PANTHER" id="PTHR42929">
    <property type="entry name" value="INNER MEMBRANE ABC TRANSPORTER PERMEASE PROTEIN YDCU-RELATED-RELATED"/>
    <property type="match status" value="1"/>
</dbReference>
<feature type="transmembrane region" description="Helical" evidence="8">
    <location>
        <begin position="92"/>
        <end position="111"/>
    </location>
</feature>
<comment type="caution">
    <text evidence="10">The sequence shown here is derived from an EMBL/GenBank/DDBJ whole genome shotgun (WGS) entry which is preliminary data.</text>
</comment>
<keyword evidence="11" id="KW-1185">Reference proteome</keyword>
<keyword evidence="6 8" id="KW-1133">Transmembrane helix</keyword>
<evidence type="ECO:0000256" key="8">
    <source>
        <dbReference type="RuleBase" id="RU363032"/>
    </source>
</evidence>
<dbReference type="EMBL" id="BANB01000240">
    <property type="protein sequence ID" value="GAN77124.1"/>
    <property type="molecule type" value="Genomic_DNA"/>
</dbReference>
<evidence type="ECO:0000256" key="5">
    <source>
        <dbReference type="ARBA" id="ARBA00022692"/>
    </source>
</evidence>
<evidence type="ECO:0000256" key="1">
    <source>
        <dbReference type="ARBA" id="ARBA00004651"/>
    </source>
</evidence>
<evidence type="ECO:0000256" key="7">
    <source>
        <dbReference type="ARBA" id="ARBA00023136"/>
    </source>
</evidence>
<dbReference type="AlphaFoldDB" id="A0A0D6P8F6"/>
<evidence type="ECO:0000259" key="9">
    <source>
        <dbReference type="PROSITE" id="PS50928"/>
    </source>
</evidence>
<sequence length="306" mass="33342">MSATAGVLTPPRARARARAERRWPLSSVLLAMPLGLVLVAFVVAPLAVVVAVSFFRYDNFAVIPAFTFENYQSVLGSWLTASLYLTMIKLAVMTWAATVVIGFLVAYFLVFHVRNQLIAIGLFLVCTVPFWTSNIIRMISWLPLLGKQGAINAALLALGIIHQPLQFLLYSDFAVVVSYVHLFTIFMIVPIFNAMSRIDPALFEAAMDAGASRWQTMRMVVFPLVRSGVVLGSVFVITLVMGDFYVVKIMSGGGAASVVSAMVDDISTLLFPHAAASAVVLLIVLGVLVASIMRLVDIRRELVGDR</sequence>
<dbReference type="SUPFAM" id="SSF161098">
    <property type="entry name" value="MetI-like"/>
    <property type="match status" value="1"/>
</dbReference>
<dbReference type="GO" id="GO:0055085">
    <property type="term" value="P:transmembrane transport"/>
    <property type="evidence" value="ECO:0007669"/>
    <property type="project" value="InterPro"/>
</dbReference>
<feature type="domain" description="ABC transmembrane type-1" evidence="9">
    <location>
        <begin position="84"/>
        <end position="294"/>
    </location>
</feature>
<comment type="subcellular location">
    <subcellularLocation>
        <location evidence="1 8">Cell membrane</location>
        <topology evidence="1 8">Multi-pass membrane protein</topology>
    </subcellularLocation>
</comment>
<evidence type="ECO:0000256" key="6">
    <source>
        <dbReference type="ARBA" id="ARBA00022989"/>
    </source>
</evidence>
<evidence type="ECO:0000313" key="10">
    <source>
        <dbReference type="EMBL" id="GAN77124.1"/>
    </source>
</evidence>
<dbReference type="OrthoDB" id="7915284at2"/>
<keyword evidence="3 8" id="KW-0813">Transport</keyword>
<feature type="transmembrane region" description="Helical" evidence="8">
    <location>
        <begin position="274"/>
        <end position="296"/>
    </location>
</feature>
<keyword evidence="5 8" id="KW-0812">Transmembrane</keyword>
<dbReference type="InterPro" id="IPR035906">
    <property type="entry name" value="MetI-like_sf"/>
</dbReference>
<gene>
    <name evidence="10" type="ORF">Asru_0240_03</name>
</gene>
<evidence type="ECO:0000256" key="3">
    <source>
        <dbReference type="ARBA" id="ARBA00022448"/>
    </source>
</evidence>
<accession>A0A0D6P8F6</accession>
<feature type="transmembrane region" description="Helical" evidence="8">
    <location>
        <begin position="28"/>
        <end position="55"/>
    </location>
</feature>
<dbReference type="GO" id="GO:0005886">
    <property type="term" value="C:plasma membrane"/>
    <property type="evidence" value="ECO:0007669"/>
    <property type="project" value="UniProtKB-SubCell"/>
</dbReference>
<dbReference type="PANTHER" id="PTHR42929:SF1">
    <property type="entry name" value="INNER MEMBRANE ABC TRANSPORTER PERMEASE PROTEIN YDCU-RELATED"/>
    <property type="match status" value="1"/>
</dbReference>
<keyword evidence="7 8" id="KW-0472">Membrane</keyword>
<evidence type="ECO:0000256" key="4">
    <source>
        <dbReference type="ARBA" id="ARBA00022475"/>
    </source>
</evidence>
<dbReference type="CDD" id="cd06261">
    <property type="entry name" value="TM_PBP2"/>
    <property type="match status" value="1"/>
</dbReference>
<dbReference type="PROSITE" id="PS50928">
    <property type="entry name" value="ABC_TM1"/>
    <property type="match status" value="1"/>
</dbReference>
<evidence type="ECO:0000256" key="2">
    <source>
        <dbReference type="ARBA" id="ARBA00007069"/>
    </source>
</evidence>
<organism evidence="10 11">
    <name type="scientific">Acidisphaera rubrifaciens HS-AP3</name>
    <dbReference type="NCBI Taxonomy" id="1231350"/>
    <lineage>
        <taxon>Bacteria</taxon>
        <taxon>Pseudomonadati</taxon>
        <taxon>Pseudomonadota</taxon>
        <taxon>Alphaproteobacteria</taxon>
        <taxon>Acetobacterales</taxon>
        <taxon>Acetobacteraceae</taxon>
        <taxon>Acidisphaera</taxon>
    </lineage>
</organism>
<reference evidence="10 11" key="1">
    <citation type="submission" date="2012-11" db="EMBL/GenBank/DDBJ databases">
        <title>Whole genome sequence of Acidisphaera rubrifaciens HS-AP3.</title>
        <authorList>
            <person name="Azuma Y."/>
            <person name="Higashiura N."/>
            <person name="Hirakawa H."/>
            <person name="Matsushita K."/>
        </authorList>
    </citation>
    <scope>NUCLEOTIDE SEQUENCE [LARGE SCALE GENOMIC DNA]</scope>
    <source>
        <strain evidence="10 11">HS-AP3</strain>
    </source>
</reference>
<comment type="similarity">
    <text evidence="2">Belongs to the binding-protein-dependent transport system permease family. CysTW subfamily.</text>
</comment>
<feature type="transmembrane region" description="Helical" evidence="8">
    <location>
        <begin position="176"/>
        <end position="198"/>
    </location>
</feature>
<dbReference type="InterPro" id="IPR000515">
    <property type="entry name" value="MetI-like"/>
</dbReference>
<dbReference type="Proteomes" id="UP000032680">
    <property type="component" value="Unassembled WGS sequence"/>
</dbReference>
<feature type="transmembrane region" description="Helical" evidence="8">
    <location>
        <begin position="117"/>
        <end position="137"/>
    </location>
</feature>
<protein>
    <submittedName>
        <fullName evidence="10">ABC spermidine/putrescine permease</fullName>
    </submittedName>
</protein>
<proteinExistence type="inferred from homology"/>
<dbReference type="Pfam" id="PF00528">
    <property type="entry name" value="BPD_transp_1"/>
    <property type="match status" value="1"/>
</dbReference>
<dbReference type="Gene3D" id="1.10.3720.10">
    <property type="entry name" value="MetI-like"/>
    <property type="match status" value="1"/>
</dbReference>
<keyword evidence="4" id="KW-1003">Cell membrane</keyword>
<feature type="transmembrane region" description="Helical" evidence="8">
    <location>
        <begin position="219"/>
        <end position="241"/>
    </location>
</feature>
<feature type="transmembrane region" description="Helical" evidence="8">
    <location>
        <begin position="61"/>
        <end position="85"/>
    </location>
</feature>
<name>A0A0D6P8F6_9PROT</name>